<reference evidence="2 3" key="1">
    <citation type="journal article" date="2011" name="Science">
        <title>The ecoresponsive genome of Daphnia pulex.</title>
        <authorList>
            <person name="Colbourne J.K."/>
            <person name="Pfrender M.E."/>
            <person name="Gilbert D."/>
            <person name="Thomas W.K."/>
            <person name="Tucker A."/>
            <person name="Oakley T.H."/>
            <person name="Tokishita S."/>
            <person name="Aerts A."/>
            <person name="Arnold G.J."/>
            <person name="Basu M.K."/>
            <person name="Bauer D.J."/>
            <person name="Caceres C.E."/>
            <person name="Carmel L."/>
            <person name="Casola C."/>
            <person name="Choi J.H."/>
            <person name="Detter J.C."/>
            <person name="Dong Q."/>
            <person name="Dusheyko S."/>
            <person name="Eads B.D."/>
            <person name="Frohlich T."/>
            <person name="Geiler-Samerotte K.A."/>
            <person name="Gerlach D."/>
            <person name="Hatcher P."/>
            <person name="Jogdeo S."/>
            <person name="Krijgsveld J."/>
            <person name="Kriventseva E.V."/>
            <person name="Kultz D."/>
            <person name="Laforsch C."/>
            <person name="Lindquist E."/>
            <person name="Lopez J."/>
            <person name="Manak J.R."/>
            <person name="Muller J."/>
            <person name="Pangilinan J."/>
            <person name="Patwardhan R.P."/>
            <person name="Pitluck S."/>
            <person name="Pritham E.J."/>
            <person name="Rechtsteiner A."/>
            <person name="Rho M."/>
            <person name="Rogozin I.B."/>
            <person name="Sakarya O."/>
            <person name="Salamov A."/>
            <person name="Schaack S."/>
            <person name="Shapiro H."/>
            <person name="Shiga Y."/>
            <person name="Skalitzky C."/>
            <person name="Smith Z."/>
            <person name="Souvorov A."/>
            <person name="Sung W."/>
            <person name="Tang Z."/>
            <person name="Tsuchiya D."/>
            <person name="Tu H."/>
            <person name="Vos H."/>
            <person name="Wang M."/>
            <person name="Wolf Y.I."/>
            <person name="Yamagata H."/>
            <person name="Yamada T."/>
            <person name="Ye Y."/>
            <person name="Shaw J.R."/>
            <person name="Andrews J."/>
            <person name="Crease T.J."/>
            <person name="Tang H."/>
            <person name="Lucas S.M."/>
            <person name="Robertson H.M."/>
            <person name="Bork P."/>
            <person name="Koonin E.V."/>
            <person name="Zdobnov E.M."/>
            <person name="Grigoriev I.V."/>
            <person name="Lynch M."/>
            <person name="Boore J.L."/>
        </authorList>
    </citation>
    <scope>NUCLEOTIDE SEQUENCE [LARGE SCALE GENOMIC DNA]</scope>
</reference>
<keyword evidence="1" id="KW-0812">Transmembrane</keyword>
<dbReference type="AlphaFoldDB" id="E9GYV7"/>
<name>E9GYV7_DAPPU</name>
<proteinExistence type="predicted"/>
<feature type="transmembrane region" description="Helical" evidence="1">
    <location>
        <begin position="12"/>
        <end position="37"/>
    </location>
</feature>
<keyword evidence="1" id="KW-1133">Transmembrane helix</keyword>
<feature type="transmembrane region" description="Helical" evidence="1">
    <location>
        <begin position="57"/>
        <end position="76"/>
    </location>
</feature>
<sequence length="387" mass="42823">MASSRGSVRLRSLGPSVLVSCGLNWICFFCCCGVCWYRGLWNENWFGLVRTSKSFEFGPISLYSVVLLGYTAILLLSTGSAALERLACCISPTFSWGILIPRLSPTLSAAADDNGLIVGLILLDARHAPTLLGVPDFELCLSCQCSVEPEYCIYVHNHVEVGYQQEDLLALSVRFFISFNSMPKWLGIQVSDVRVPLKLRLAMVSLMWCTISLLPGLVEAMVRSRAKSTASNSAENMLAWSLRDQDCDRFLSGMSNAHAVVCAVYDFDPSVKMHSVEDGISRGLACWAEGSCSWSSLAAGSRTRLLPAPDLFGWRNFRVEDYSDYSPFGYVQFFQGRLSEGILSNKLFVNMENEKFIKEIKGPLQNAESHFVADQMRGPADEGNDCN</sequence>
<dbReference type="InParanoid" id="E9GYV7"/>
<dbReference type="HOGENOM" id="CLU_714271_0_0_1"/>
<accession>E9GYV7</accession>
<keyword evidence="1" id="KW-0472">Membrane</keyword>
<evidence type="ECO:0000313" key="2">
    <source>
        <dbReference type="EMBL" id="EFX75341.1"/>
    </source>
</evidence>
<evidence type="ECO:0000313" key="3">
    <source>
        <dbReference type="Proteomes" id="UP000000305"/>
    </source>
</evidence>
<dbReference type="Proteomes" id="UP000000305">
    <property type="component" value="Unassembled WGS sequence"/>
</dbReference>
<dbReference type="EMBL" id="GL732576">
    <property type="protein sequence ID" value="EFX75341.1"/>
    <property type="molecule type" value="Genomic_DNA"/>
</dbReference>
<keyword evidence="3" id="KW-1185">Reference proteome</keyword>
<evidence type="ECO:0000256" key="1">
    <source>
        <dbReference type="SAM" id="Phobius"/>
    </source>
</evidence>
<organism evidence="2 3">
    <name type="scientific">Daphnia pulex</name>
    <name type="common">Water flea</name>
    <dbReference type="NCBI Taxonomy" id="6669"/>
    <lineage>
        <taxon>Eukaryota</taxon>
        <taxon>Metazoa</taxon>
        <taxon>Ecdysozoa</taxon>
        <taxon>Arthropoda</taxon>
        <taxon>Crustacea</taxon>
        <taxon>Branchiopoda</taxon>
        <taxon>Diplostraca</taxon>
        <taxon>Cladocera</taxon>
        <taxon>Anomopoda</taxon>
        <taxon>Daphniidae</taxon>
        <taxon>Daphnia</taxon>
    </lineage>
</organism>
<dbReference type="KEGG" id="dpx:DAPPUDRAFT_108011"/>
<protein>
    <submittedName>
        <fullName evidence="2">Uncharacterized protein</fullName>
    </submittedName>
</protein>
<gene>
    <name evidence="2" type="ORF">DAPPUDRAFT_108011</name>
</gene>